<dbReference type="PANTHER" id="PTHR33076">
    <property type="entry name" value="NON-SPECIFIC LIPID-TRANSFER PROTEIN 2-RELATED"/>
    <property type="match status" value="1"/>
</dbReference>
<accession>A0A200PTS5</accession>
<dbReference type="Pfam" id="PF00234">
    <property type="entry name" value="Tryp_alpha_amyl"/>
    <property type="match status" value="1"/>
</dbReference>
<feature type="domain" description="Bifunctional inhibitor/plant lipid transfer protein/seed storage helical" evidence="1">
    <location>
        <begin position="3"/>
        <end position="59"/>
    </location>
</feature>
<comment type="caution">
    <text evidence="2">The sequence shown here is derived from an EMBL/GenBank/DDBJ whole genome shotgun (WGS) entry which is preliminary data.</text>
</comment>
<reference evidence="2 3" key="1">
    <citation type="journal article" date="2017" name="Mol. Plant">
        <title>The Genome of Medicinal Plant Macleaya cordata Provides New Insights into Benzylisoquinoline Alkaloids Metabolism.</title>
        <authorList>
            <person name="Liu X."/>
            <person name="Liu Y."/>
            <person name="Huang P."/>
            <person name="Ma Y."/>
            <person name="Qing Z."/>
            <person name="Tang Q."/>
            <person name="Cao H."/>
            <person name="Cheng P."/>
            <person name="Zheng Y."/>
            <person name="Yuan Z."/>
            <person name="Zhou Y."/>
            <person name="Liu J."/>
            <person name="Tang Z."/>
            <person name="Zhuo Y."/>
            <person name="Zhang Y."/>
            <person name="Yu L."/>
            <person name="Huang J."/>
            <person name="Yang P."/>
            <person name="Peng Q."/>
            <person name="Zhang J."/>
            <person name="Jiang W."/>
            <person name="Zhang Z."/>
            <person name="Lin K."/>
            <person name="Ro D.K."/>
            <person name="Chen X."/>
            <person name="Xiong X."/>
            <person name="Shang Y."/>
            <person name="Huang S."/>
            <person name="Zeng J."/>
        </authorList>
    </citation>
    <scope>NUCLEOTIDE SEQUENCE [LARGE SCALE GENOMIC DNA]</scope>
    <source>
        <strain evidence="3">cv. BLH2017</strain>
        <tissue evidence="2">Root</tissue>
    </source>
</reference>
<proteinExistence type="predicted"/>
<dbReference type="Proteomes" id="UP000195402">
    <property type="component" value="Unassembled WGS sequence"/>
</dbReference>
<gene>
    <name evidence="2" type="ORF">BVC80_9073g49</name>
</gene>
<dbReference type="InterPro" id="IPR016140">
    <property type="entry name" value="Bifunc_inhib/LTP/seed_store"/>
</dbReference>
<keyword evidence="3" id="KW-1185">Reference proteome</keyword>
<dbReference type="OrthoDB" id="649864at2759"/>
<evidence type="ECO:0000313" key="2">
    <source>
        <dbReference type="EMBL" id="OVA01614.1"/>
    </source>
</evidence>
<dbReference type="InterPro" id="IPR000528">
    <property type="entry name" value="Plant_nsLTP"/>
</dbReference>
<dbReference type="Gene3D" id="1.10.110.10">
    <property type="entry name" value="Plant lipid-transfer and hydrophobic proteins"/>
    <property type="match status" value="1"/>
</dbReference>
<dbReference type="GO" id="GO:0008289">
    <property type="term" value="F:lipid binding"/>
    <property type="evidence" value="ECO:0007669"/>
    <property type="project" value="InterPro"/>
</dbReference>
<evidence type="ECO:0000259" key="1">
    <source>
        <dbReference type="Pfam" id="PF00234"/>
    </source>
</evidence>
<dbReference type="GO" id="GO:0006869">
    <property type="term" value="P:lipid transport"/>
    <property type="evidence" value="ECO:0007669"/>
    <property type="project" value="InterPro"/>
</dbReference>
<dbReference type="InParanoid" id="A0A200PTS5"/>
<dbReference type="EMBL" id="MVGT01004040">
    <property type="protein sequence ID" value="OVA01614.1"/>
    <property type="molecule type" value="Genomic_DNA"/>
</dbReference>
<name>A0A200PTS5_MACCD</name>
<dbReference type="OMA" id="IATRKYP"/>
<dbReference type="InterPro" id="IPR036312">
    <property type="entry name" value="Bifun_inhib/LTP/seed_sf"/>
</dbReference>
<dbReference type="AlphaFoldDB" id="A0A200PTS5"/>
<sequence>MAYLIGGVPQAAVGCCNGVKQLKAMATTTPDKRQTCTCVKEAASHYQNIKDDVATGLPSVAFLFPFPSLRTSIATRKYPYL</sequence>
<organism evidence="2 3">
    <name type="scientific">Macleaya cordata</name>
    <name type="common">Five-seeded plume-poppy</name>
    <name type="synonym">Bocconia cordata</name>
    <dbReference type="NCBI Taxonomy" id="56857"/>
    <lineage>
        <taxon>Eukaryota</taxon>
        <taxon>Viridiplantae</taxon>
        <taxon>Streptophyta</taxon>
        <taxon>Embryophyta</taxon>
        <taxon>Tracheophyta</taxon>
        <taxon>Spermatophyta</taxon>
        <taxon>Magnoliopsida</taxon>
        <taxon>Ranunculales</taxon>
        <taxon>Papaveraceae</taxon>
        <taxon>Papaveroideae</taxon>
        <taxon>Macleaya</taxon>
    </lineage>
</organism>
<evidence type="ECO:0000313" key="3">
    <source>
        <dbReference type="Proteomes" id="UP000195402"/>
    </source>
</evidence>
<dbReference type="SUPFAM" id="SSF47699">
    <property type="entry name" value="Bifunctional inhibitor/lipid-transfer protein/seed storage 2S albumin"/>
    <property type="match status" value="1"/>
</dbReference>
<dbReference type="STRING" id="56857.A0A200PTS5"/>
<protein>
    <recommendedName>
        <fullName evidence="1">Bifunctional inhibitor/plant lipid transfer protein/seed storage helical domain-containing protein</fullName>
    </recommendedName>
</protein>